<dbReference type="InterPro" id="IPR027417">
    <property type="entry name" value="P-loop_NTPase"/>
</dbReference>
<dbReference type="PANTHER" id="PTHR10763">
    <property type="entry name" value="CELL DIVISION CONTROL PROTEIN 6-RELATED"/>
    <property type="match status" value="1"/>
</dbReference>
<feature type="region of interest" description="Disordered" evidence="11">
    <location>
        <begin position="197"/>
        <end position="219"/>
    </location>
</feature>
<comment type="similarity">
    <text evidence="2 10">Belongs to the ORC1 family.</text>
</comment>
<dbReference type="Proteomes" id="UP001642483">
    <property type="component" value="Unassembled WGS sequence"/>
</dbReference>
<dbReference type="CDD" id="cd08768">
    <property type="entry name" value="Cdc6_C"/>
    <property type="match status" value="1"/>
</dbReference>
<dbReference type="InterPro" id="IPR001025">
    <property type="entry name" value="BAH_dom"/>
</dbReference>
<dbReference type="InterPro" id="IPR050311">
    <property type="entry name" value="ORC1/CDC6"/>
</dbReference>
<feature type="compositionally biased region" description="Basic residues" evidence="11">
    <location>
        <begin position="425"/>
        <end position="440"/>
    </location>
</feature>
<feature type="region of interest" description="Disordered" evidence="11">
    <location>
        <begin position="255"/>
        <end position="274"/>
    </location>
</feature>
<evidence type="ECO:0000256" key="9">
    <source>
        <dbReference type="ARBA" id="ARBA00046605"/>
    </source>
</evidence>
<dbReference type="EMBL" id="CAWYQH010000002">
    <property type="protein sequence ID" value="CAK8672967.1"/>
    <property type="molecule type" value="Genomic_DNA"/>
</dbReference>
<dbReference type="InterPro" id="IPR036390">
    <property type="entry name" value="WH_DNA-bd_sf"/>
</dbReference>
<comment type="subcellular location">
    <subcellularLocation>
        <location evidence="1 10">Nucleus</location>
    </subcellularLocation>
</comment>
<evidence type="ECO:0000256" key="3">
    <source>
        <dbReference type="ARBA" id="ARBA00019081"/>
    </source>
</evidence>
<dbReference type="SMART" id="SM01074">
    <property type="entry name" value="Cdc6_C"/>
    <property type="match status" value="1"/>
</dbReference>
<keyword evidence="7 10" id="KW-0238">DNA-binding</keyword>
<feature type="compositionally biased region" description="Acidic residues" evidence="11">
    <location>
        <begin position="256"/>
        <end position="269"/>
    </location>
</feature>
<dbReference type="Pfam" id="PF00004">
    <property type="entry name" value="AAA"/>
    <property type="match status" value="1"/>
</dbReference>
<evidence type="ECO:0000256" key="1">
    <source>
        <dbReference type="ARBA" id="ARBA00004123"/>
    </source>
</evidence>
<keyword evidence="5" id="KW-0479">Metal-binding</keyword>
<keyword evidence="6" id="KW-0460">Magnesium</keyword>
<dbReference type="Pfam" id="PF01426">
    <property type="entry name" value="BAH"/>
    <property type="match status" value="1"/>
</dbReference>
<evidence type="ECO:0000256" key="11">
    <source>
        <dbReference type="SAM" id="MobiDB-lite"/>
    </source>
</evidence>
<evidence type="ECO:0000256" key="5">
    <source>
        <dbReference type="ARBA" id="ARBA00022723"/>
    </source>
</evidence>
<dbReference type="Gene3D" id="3.40.50.300">
    <property type="entry name" value="P-loop containing nucleotide triphosphate hydrolases"/>
    <property type="match status" value="1"/>
</dbReference>
<dbReference type="SMART" id="SM00382">
    <property type="entry name" value="AAA"/>
    <property type="match status" value="1"/>
</dbReference>
<reference evidence="13 14" key="1">
    <citation type="submission" date="2024-02" db="EMBL/GenBank/DDBJ databases">
        <authorList>
            <person name="Daric V."/>
            <person name="Darras S."/>
        </authorList>
    </citation>
    <scope>NUCLEOTIDE SEQUENCE [LARGE SCALE GENOMIC DNA]</scope>
</reference>
<dbReference type="InterPro" id="IPR003593">
    <property type="entry name" value="AAA+_ATPase"/>
</dbReference>
<keyword evidence="10" id="KW-0067">ATP-binding</keyword>
<comment type="caution">
    <text evidence="13">The sequence shown here is derived from an EMBL/GenBank/DDBJ whole genome shotgun (WGS) entry which is preliminary data.</text>
</comment>
<keyword evidence="4 10" id="KW-0235">DNA replication</keyword>
<keyword evidence="14" id="KW-1185">Reference proteome</keyword>
<comment type="subunit">
    <text evidence="9">Component of ORC, a complex composed of at least 6 subunits: ORC1, ORC2, ORC3, ORC4, ORC5 and ORC6. ORC is regulated in a cell-cycle dependent manner. It is sequentially assembled at the exit from anaphase of mitosis and disassembled as cells enter S phase. Interacts with CDC6 and KAT7/HBO1. Interacts with LRWD1 predominantly during the G1 phase and with less affinity during mitosis, when phosphorylated.</text>
</comment>
<feature type="compositionally biased region" description="Basic and acidic residues" evidence="11">
    <location>
        <begin position="9"/>
        <end position="19"/>
    </location>
</feature>
<gene>
    <name evidence="13" type="ORF">CVLEPA_LOCUS2759</name>
</gene>
<feature type="region of interest" description="Disordered" evidence="11">
    <location>
        <begin position="355"/>
        <end position="443"/>
    </location>
</feature>
<feature type="compositionally biased region" description="Acidic residues" evidence="11">
    <location>
        <begin position="355"/>
        <end position="366"/>
    </location>
</feature>
<feature type="compositionally biased region" description="Acidic residues" evidence="11">
    <location>
        <begin position="373"/>
        <end position="393"/>
    </location>
</feature>
<dbReference type="InterPro" id="IPR043151">
    <property type="entry name" value="BAH_sf"/>
</dbReference>
<comment type="function">
    <text evidence="10">Component of the origin recognition complex (ORC) that binds origins of replication. DNA-binding is ATP-dependent, however specific DNA sequences that define origins of replication have not been identified so far. ORC is required to assemble the pre-replication complex necessary to initiate DNA replication.</text>
</comment>
<evidence type="ECO:0000256" key="10">
    <source>
        <dbReference type="RuleBase" id="RU365058"/>
    </source>
</evidence>
<keyword evidence="8 10" id="KW-0539">Nucleus</keyword>
<dbReference type="Pfam" id="PF17872">
    <property type="entry name" value="AAA_lid_10"/>
    <property type="match status" value="1"/>
</dbReference>
<evidence type="ECO:0000256" key="4">
    <source>
        <dbReference type="ARBA" id="ARBA00022705"/>
    </source>
</evidence>
<evidence type="ECO:0000259" key="12">
    <source>
        <dbReference type="PROSITE" id="PS51038"/>
    </source>
</evidence>
<feature type="domain" description="BAH" evidence="12">
    <location>
        <begin position="81"/>
        <end position="200"/>
    </location>
</feature>
<evidence type="ECO:0000313" key="13">
    <source>
        <dbReference type="EMBL" id="CAK8672967.1"/>
    </source>
</evidence>
<dbReference type="PANTHER" id="PTHR10763:SF23">
    <property type="entry name" value="ORIGIN RECOGNITION COMPLEX SUBUNIT 1"/>
    <property type="match status" value="1"/>
</dbReference>
<name>A0ABP0F3Y5_CLALP</name>
<evidence type="ECO:0000256" key="2">
    <source>
        <dbReference type="ARBA" id="ARBA00008398"/>
    </source>
</evidence>
<sequence>MSTVRKSSRNKEQVKKETAAQKTQPAAFDEESDVVYSWEKSSEITNSHEIKKFKSLINTDSKSLRLYRTIVLTNLDTSAHLKVSVGDGVHIASEDGDNDFYIARVEAMYASGPKSSDMSAIVSWYFKASEIPKSKLPKQLLPNEVFLCTAKAEMDVDAETIINKCHISNTPMQQNDEKTEKIYFCGKSFDGKRFKNIKEAQSGSPAPPPEKKETRREILKKSDYVVKTTMTSPVSASSVGMFDVSSAAMDILHNDDDSDAASFSDEENELEKPQLPTMMKSDEVKDVAPLKVDKRSLNVLSKKTLVVTMRKMNLATPPPDKENQPPDMVRRSSRLSDKKLVLPVKIQQTAKLSDYDSDDLSDDLNDIDAVSESSDDVTSEDDNGDDVTDEESDERLAKRPKRGKNMTSKARQLRQRNDVTSFVTKTRKKRSPHIQPRKTPLKAASSRFEKARENLHVSAVPDALPCRENEFQTIYSFIEGKISSGTGGCMYISGVPGTGKTATMTEVLSSLQRAVDDDGLEAFDYVEINGMRLTEPHQAYVSILKQLTGTKATADHAAQLLTKHFNQRGKKTTLLVVDELDLLWTKKQDVMYHIFDWPSHRHARLIVVAIANTMDLPERLMMNRVSSRLGLTRLSFLPYTFKQLQEIITTRLRGLEAFDADAVQLVARKVAAVSGDARRCLDVCRRAIEIAEKDKRSTKASASIEHVHTSLQEMFASPMVKLIRHSSTHEKIFLRSVVAEFRRSGLEEATVGLVLQHHVALAKLEGLPPPNVTSLIKVCNQLAASRVVLLETGRHDIYARIRLNVSVDDVLFALSDYAS</sequence>
<dbReference type="InterPro" id="IPR015163">
    <property type="entry name" value="Cdc6_C"/>
</dbReference>
<comment type="subunit">
    <text evidence="10">ORC is composed of six subunits.</text>
</comment>
<dbReference type="Gene3D" id="1.10.8.60">
    <property type="match status" value="1"/>
</dbReference>
<dbReference type="SUPFAM" id="SSF52540">
    <property type="entry name" value="P-loop containing nucleoside triphosphate hydrolases"/>
    <property type="match status" value="1"/>
</dbReference>
<dbReference type="InterPro" id="IPR041083">
    <property type="entry name" value="AAA_lid_10"/>
</dbReference>
<dbReference type="SUPFAM" id="SSF46785">
    <property type="entry name" value="Winged helix' DNA-binding domain"/>
    <property type="match status" value="1"/>
</dbReference>
<dbReference type="Pfam" id="PF09079">
    <property type="entry name" value="WHD_Cdc6"/>
    <property type="match status" value="1"/>
</dbReference>
<keyword evidence="10" id="KW-0547">Nucleotide-binding</keyword>
<organism evidence="13 14">
    <name type="scientific">Clavelina lepadiformis</name>
    <name type="common">Light-bulb sea squirt</name>
    <name type="synonym">Ascidia lepadiformis</name>
    <dbReference type="NCBI Taxonomy" id="159417"/>
    <lineage>
        <taxon>Eukaryota</taxon>
        <taxon>Metazoa</taxon>
        <taxon>Chordata</taxon>
        <taxon>Tunicata</taxon>
        <taxon>Ascidiacea</taxon>
        <taxon>Aplousobranchia</taxon>
        <taxon>Clavelinidae</taxon>
        <taxon>Clavelina</taxon>
    </lineage>
</organism>
<evidence type="ECO:0000256" key="8">
    <source>
        <dbReference type="ARBA" id="ARBA00023242"/>
    </source>
</evidence>
<feature type="region of interest" description="Disordered" evidence="11">
    <location>
        <begin position="310"/>
        <end position="336"/>
    </location>
</feature>
<feature type="compositionally biased region" description="Basic and acidic residues" evidence="11">
    <location>
        <begin position="319"/>
        <end position="336"/>
    </location>
</feature>
<feature type="region of interest" description="Disordered" evidence="11">
    <location>
        <begin position="1"/>
        <end position="26"/>
    </location>
</feature>
<accession>A0ABP0F3Y5</accession>
<dbReference type="SMART" id="SM00439">
    <property type="entry name" value="BAH"/>
    <property type="match status" value="1"/>
</dbReference>
<evidence type="ECO:0000313" key="14">
    <source>
        <dbReference type="Proteomes" id="UP001642483"/>
    </source>
</evidence>
<dbReference type="InterPro" id="IPR003959">
    <property type="entry name" value="ATPase_AAA_core"/>
</dbReference>
<feature type="compositionally biased region" description="Basic and acidic residues" evidence="11">
    <location>
        <begin position="209"/>
        <end position="219"/>
    </location>
</feature>
<dbReference type="Gene3D" id="2.30.30.490">
    <property type="match status" value="1"/>
</dbReference>
<evidence type="ECO:0000256" key="7">
    <source>
        <dbReference type="ARBA" id="ARBA00023125"/>
    </source>
</evidence>
<proteinExistence type="inferred from homology"/>
<protein>
    <recommendedName>
        <fullName evidence="3 10">Origin recognition complex subunit 1</fullName>
    </recommendedName>
</protein>
<dbReference type="PROSITE" id="PS51038">
    <property type="entry name" value="BAH"/>
    <property type="match status" value="1"/>
</dbReference>
<evidence type="ECO:0000256" key="6">
    <source>
        <dbReference type="ARBA" id="ARBA00022842"/>
    </source>
</evidence>